<evidence type="ECO:0000313" key="2">
    <source>
        <dbReference type="Proteomes" id="UP000252519"/>
    </source>
</evidence>
<evidence type="ECO:0000313" key="1">
    <source>
        <dbReference type="EMBL" id="RCN29308.1"/>
    </source>
</evidence>
<gene>
    <name evidence="1" type="ORF">ANCCAN_24936</name>
</gene>
<dbReference type="AlphaFoldDB" id="A0A368FCG7"/>
<proteinExistence type="predicted"/>
<accession>A0A368FCG7</accession>
<organism evidence="1 2">
    <name type="scientific">Ancylostoma caninum</name>
    <name type="common">Dog hookworm</name>
    <dbReference type="NCBI Taxonomy" id="29170"/>
    <lineage>
        <taxon>Eukaryota</taxon>
        <taxon>Metazoa</taxon>
        <taxon>Ecdysozoa</taxon>
        <taxon>Nematoda</taxon>
        <taxon>Chromadorea</taxon>
        <taxon>Rhabditida</taxon>
        <taxon>Rhabditina</taxon>
        <taxon>Rhabditomorpha</taxon>
        <taxon>Strongyloidea</taxon>
        <taxon>Ancylostomatidae</taxon>
        <taxon>Ancylostomatinae</taxon>
        <taxon>Ancylostoma</taxon>
    </lineage>
</organism>
<name>A0A368FCG7_ANCCA</name>
<dbReference type="Proteomes" id="UP000252519">
    <property type="component" value="Unassembled WGS sequence"/>
</dbReference>
<reference evidence="1 2" key="1">
    <citation type="submission" date="2014-10" db="EMBL/GenBank/DDBJ databases">
        <title>Draft genome of the hookworm Ancylostoma caninum.</title>
        <authorList>
            <person name="Mitreva M."/>
        </authorList>
    </citation>
    <scope>NUCLEOTIDE SEQUENCE [LARGE SCALE GENOMIC DNA]</scope>
    <source>
        <strain evidence="1 2">Baltimore</strain>
    </source>
</reference>
<dbReference type="EMBL" id="JOJR01002023">
    <property type="protein sequence ID" value="RCN29308.1"/>
    <property type="molecule type" value="Genomic_DNA"/>
</dbReference>
<protein>
    <submittedName>
        <fullName evidence="1">Uncharacterized protein</fullName>
    </submittedName>
</protein>
<comment type="caution">
    <text evidence="1">The sequence shown here is derived from an EMBL/GenBank/DDBJ whole genome shotgun (WGS) entry which is preliminary data.</text>
</comment>
<keyword evidence="2" id="KW-1185">Reference proteome</keyword>
<sequence length="87" mass="9791">MLKQPLEKVAHDDVNSQVAKITQQKAEEKRWWTAQRQWTFSAGLLQPAALGAHWLILFLDSGTSDLAPPKYQSALALVLVQWVGDYS</sequence>